<keyword evidence="3" id="KW-1185">Reference proteome</keyword>
<dbReference type="Pfam" id="PF13443">
    <property type="entry name" value="HTH_26"/>
    <property type="match status" value="1"/>
</dbReference>
<dbReference type="InterPro" id="IPR010982">
    <property type="entry name" value="Lambda_DNA-bd_dom_sf"/>
</dbReference>
<dbReference type="OrthoDB" id="2907469at2"/>
<dbReference type="CDD" id="cd00093">
    <property type="entry name" value="HTH_XRE"/>
    <property type="match status" value="1"/>
</dbReference>
<dbReference type="InterPro" id="IPR001387">
    <property type="entry name" value="Cro/C1-type_HTH"/>
</dbReference>
<dbReference type="Gene3D" id="1.10.260.40">
    <property type="entry name" value="lambda repressor-like DNA-binding domains"/>
    <property type="match status" value="1"/>
</dbReference>
<organism evidence="2 3">
    <name type="scientific">Paenibacillus donghaensis</name>
    <dbReference type="NCBI Taxonomy" id="414771"/>
    <lineage>
        <taxon>Bacteria</taxon>
        <taxon>Bacillati</taxon>
        <taxon>Bacillota</taxon>
        <taxon>Bacilli</taxon>
        <taxon>Bacillales</taxon>
        <taxon>Paenibacillaceae</taxon>
        <taxon>Paenibacillus</taxon>
    </lineage>
</organism>
<dbReference type="SUPFAM" id="SSF47413">
    <property type="entry name" value="lambda repressor-like DNA-binding domains"/>
    <property type="match status" value="1"/>
</dbReference>
<reference evidence="2 3" key="1">
    <citation type="submission" date="2017-06" db="EMBL/GenBank/DDBJ databases">
        <title>Complete genome sequence of Paenibacillus donghaensis KCTC 13049T isolated from East Sea sediment, South Korea.</title>
        <authorList>
            <person name="Jung B.K."/>
            <person name="Hong S.-J."/>
            <person name="Shin J.-H."/>
        </authorList>
    </citation>
    <scope>NUCLEOTIDE SEQUENCE [LARGE SCALE GENOMIC DNA]</scope>
    <source>
        <strain evidence="2 3">KCTC 13049</strain>
    </source>
</reference>
<protein>
    <submittedName>
        <fullName evidence="2">Transcriptional regulator</fullName>
    </submittedName>
</protein>
<dbReference type="KEGG" id="pdh:B9T62_14275"/>
<evidence type="ECO:0000259" key="1">
    <source>
        <dbReference type="Pfam" id="PF13443"/>
    </source>
</evidence>
<dbReference type="EMBL" id="CP021780">
    <property type="protein sequence ID" value="ASA21839.1"/>
    <property type="molecule type" value="Genomic_DNA"/>
</dbReference>
<accession>A0A2Z2KI17</accession>
<dbReference type="Proteomes" id="UP000249890">
    <property type="component" value="Chromosome"/>
</dbReference>
<dbReference type="AlphaFoldDB" id="A0A2Z2KI17"/>
<sequence length="78" mass="8741">MLKVTPRLNELLKEKGYTSQASFAEKFGFSQKTINSFDNSKQHRTVLLFGVAKALGVMVDELFIVEEVTDTKEDSKGV</sequence>
<dbReference type="RefSeq" id="WP_087915846.1">
    <property type="nucleotide sequence ID" value="NZ_CP021780.1"/>
</dbReference>
<gene>
    <name evidence="2" type="ORF">B9T62_14275</name>
</gene>
<evidence type="ECO:0000313" key="3">
    <source>
        <dbReference type="Proteomes" id="UP000249890"/>
    </source>
</evidence>
<feature type="domain" description="HTH cro/C1-type" evidence="1">
    <location>
        <begin position="7"/>
        <end position="66"/>
    </location>
</feature>
<dbReference type="GO" id="GO:0003677">
    <property type="term" value="F:DNA binding"/>
    <property type="evidence" value="ECO:0007669"/>
    <property type="project" value="InterPro"/>
</dbReference>
<name>A0A2Z2KI17_9BACL</name>
<evidence type="ECO:0000313" key="2">
    <source>
        <dbReference type="EMBL" id="ASA21839.1"/>
    </source>
</evidence>
<proteinExistence type="predicted"/>